<dbReference type="PANTHER" id="PTHR31920">
    <property type="entry name" value="B3 DOMAIN-CONTAINING"/>
    <property type="match status" value="1"/>
</dbReference>
<dbReference type="Gramene" id="TraesWEE_scaffold_092112_01G000200.1">
    <property type="protein sequence ID" value="TraesWEE_scaffold_092112_01G000200.1"/>
    <property type="gene ID" value="TraesWEE_scaffold_092112_01G000200"/>
</dbReference>
<dbReference type="Gramene" id="TraesCS7A03G0817300.1">
    <property type="protein sequence ID" value="TraesCS7A03G0817300.1.CDS1"/>
    <property type="gene ID" value="TraesCS7A03G0817300"/>
</dbReference>
<evidence type="ECO:0000256" key="4">
    <source>
        <dbReference type="ARBA" id="ARBA00023163"/>
    </source>
</evidence>
<dbReference type="Proteomes" id="UP000019116">
    <property type="component" value="Chromosome 7A"/>
</dbReference>
<keyword evidence="4" id="KW-0804">Transcription</keyword>
<evidence type="ECO:0000313" key="7">
    <source>
        <dbReference type="Proteomes" id="UP000019116"/>
    </source>
</evidence>
<reference evidence="6" key="2">
    <citation type="submission" date="2018-10" db="UniProtKB">
        <authorList>
            <consortium name="EnsemblPlants"/>
        </authorList>
    </citation>
    <scope>IDENTIFICATION</scope>
</reference>
<dbReference type="Gramene" id="TraesSTA7A03G03941210.1">
    <property type="protein sequence ID" value="TraesSTA7A03G03941210.1.CDS1"/>
    <property type="gene ID" value="TraesSTA7A03G03941210"/>
</dbReference>
<dbReference type="GO" id="GO:0003677">
    <property type="term" value="F:DNA binding"/>
    <property type="evidence" value="ECO:0007669"/>
    <property type="project" value="UniProtKB-KW"/>
</dbReference>
<dbReference type="Gene3D" id="2.40.330.10">
    <property type="entry name" value="DNA-binding pseudobarrel domain"/>
    <property type="match status" value="1"/>
</dbReference>
<keyword evidence="2" id="KW-0805">Transcription regulation</keyword>
<reference evidence="6" key="1">
    <citation type="submission" date="2018-08" db="EMBL/GenBank/DDBJ databases">
        <authorList>
            <person name="Rossello M."/>
        </authorList>
    </citation>
    <scope>NUCLEOTIDE SEQUENCE [LARGE SCALE GENOMIC DNA]</scope>
    <source>
        <strain evidence="6">cv. Chinese Spring</strain>
    </source>
</reference>
<evidence type="ECO:0008006" key="8">
    <source>
        <dbReference type="Google" id="ProtNLM"/>
    </source>
</evidence>
<evidence type="ECO:0000256" key="2">
    <source>
        <dbReference type="ARBA" id="ARBA00023015"/>
    </source>
</evidence>
<protein>
    <recommendedName>
        <fullName evidence="8">TF-B3 domain-containing protein</fullName>
    </recommendedName>
</protein>
<proteinExistence type="predicted"/>
<evidence type="ECO:0000256" key="3">
    <source>
        <dbReference type="ARBA" id="ARBA00023125"/>
    </source>
</evidence>
<dbReference type="InterPro" id="IPR015300">
    <property type="entry name" value="DNA-bd_pseudobarrel_sf"/>
</dbReference>
<name>A0A3B6RHQ4_WHEAT</name>
<dbReference type="Gramene" id="TraesNOR7A03G03989470.1">
    <property type="protein sequence ID" value="TraesNOR7A03G03989470.1.CDS1"/>
    <property type="gene ID" value="TraesNOR7A03G03989470"/>
</dbReference>
<dbReference type="Gramene" id="TraesPARA_EIv1.0_2307510.1">
    <property type="protein sequence ID" value="TraesPARA_EIv1.0_2307510.1.CDS1"/>
    <property type="gene ID" value="TraesPARA_EIv1.0_2307510"/>
</dbReference>
<evidence type="ECO:0000256" key="1">
    <source>
        <dbReference type="ARBA" id="ARBA00004123"/>
    </source>
</evidence>
<dbReference type="AlphaFoldDB" id="A0A3B6RHQ4"/>
<evidence type="ECO:0000313" key="6">
    <source>
        <dbReference type="EnsemblPlants" id="TraesCS7A02G331600.1.cds1"/>
    </source>
</evidence>
<dbReference type="Gramene" id="TraesRN7A0100799600.1">
    <property type="protein sequence ID" value="TraesRN7A0100799600.1"/>
    <property type="gene ID" value="TraesRN7A0100799600"/>
</dbReference>
<keyword evidence="3" id="KW-0238">DNA-binding</keyword>
<dbReference type="Gramene" id="TraesARI7A03G03919180.1">
    <property type="protein sequence ID" value="TraesARI7A03G03919180.1.CDS1"/>
    <property type="gene ID" value="TraesARI7A03G03919180"/>
</dbReference>
<evidence type="ECO:0000256" key="5">
    <source>
        <dbReference type="ARBA" id="ARBA00023242"/>
    </source>
</evidence>
<dbReference type="Gramene" id="TraesROB_scaffold_051668_01G000200.1">
    <property type="protein sequence ID" value="TraesROB_scaffold_051668_01G000200.1"/>
    <property type="gene ID" value="TraesROB_scaffold_051668_01G000200"/>
</dbReference>
<dbReference type="InterPro" id="IPR050655">
    <property type="entry name" value="Plant_B3_domain"/>
</dbReference>
<dbReference type="Gramene" id="TraesCLE_scaffold_083985_01G000200.1">
    <property type="protein sequence ID" value="TraesCLE_scaffold_083985_01G000200.1"/>
    <property type="gene ID" value="TraesCLE_scaffold_083985_01G000200"/>
</dbReference>
<organism evidence="6">
    <name type="scientific">Triticum aestivum</name>
    <name type="common">Wheat</name>
    <dbReference type="NCBI Taxonomy" id="4565"/>
    <lineage>
        <taxon>Eukaryota</taxon>
        <taxon>Viridiplantae</taxon>
        <taxon>Streptophyta</taxon>
        <taxon>Embryophyta</taxon>
        <taxon>Tracheophyta</taxon>
        <taxon>Spermatophyta</taxon>
        <taxon>Magnoliopsida</taxon>
        <taxon>Liliopsida</taxon>
        <taxon>Poales</taxon>
        <taxon>Poaceae</taxon>
        <taxon>BOP clade</taxon>
        <taxon>Pooideae</taxon>
        <taxon>Triticodae</taxon>
        <taxon>Triticeae</taxon>
        <taxon>Triticinae</taxon>
        <taxon>Triticum</taxon>
    </lineage>
</organism>
<dbReference type="SUPFAM" id="SSF101936">
    <property type="entry name" value="DNA-binding pseudobarrel domain"/>
    <property type="match status" value="1"/>
</dbReference>
<keyword evidence="5" id="KW-0539">Nucleus</keyword>
<keyword evidence="7" id="KW-1185">Reference proteome</keyword>
<accession>A0A3B6RHQ4</accession>
<dbReference type="Gramene" id="TraesJUL7A03G03982430.1">
    <property type="protein sequence ID" value="TraesJUL7A03G03982430.1.CDS1"/>
    <property type="gene ID" value="TraesJUL7A03G03982430"/>
</dbReference>
<dbReference type="EnsemblPlants" id="TraesCS7A02G331600.1">
    <property type="protein sequence ID" value="TraesCS7A02G331600.1.cds1"/>
    <property type="gene ID" value="TraesCS7A02G331600"/>
</dbReference>
<dbReference type="GO" id="GO:0005634">
    <property type="term" value="C:nucleus"/>
    <property type="evidence" value="ECO:0007669"/>
    <property type="project" value="UniProtKB-SubCell"/>
</dbReference>
<dbReference type="Gramene" id="TraesCS7A02G331600.1">
    <property type="protein sequence ID" value="TraesCS7A02G331600.1.cds1"/>
    <property type="gene ID" value="TraesCS7A02G331600"/>
</dbReference>
<dbReference type="PANTHER" id="PTHR31920:SF55">
    <property type="entry name" value="TF-B3 DOMAIN-CONTAINING PROTEIN"/>
    <property type="match status" value="1"/>
</dbReference>
<comment type="subcellular location">
    <subcellularLocation>
        <location evidence="1">Nucleus</location>
    </subcellularLocation>
</comment>
<sequence>MTLDFTKHFTAAPQEFKLKTNIGCTCKVTVRVINGRVTLDQGWSPYATVHQIKIWYLVTFKLLTLGSLKLTVFNKDDVKVVTKCKKHDVAFAMGV</sequence>